<dbReference type="GO" id="GO:0004523">
    <property type="term" value="F:RNA-DNA hybrid ribonuclease activity"/>
    <property type="evidence" value="ECO:0007669"/>
    <property type="project" value="InterPro"/>
</dbReference>
<dbReference type="InterPro" id="IPR052929">
    <property type="entry name" value="RNase_H-like_EbsB-rel"/>
</dbReference>
<dbReference type="EMBL" id="LIHL02000002">
    <property type="protein sequence ID" value="KAF5477659.1"/>
    <property type="molecule type" value="Genomic_DNA"/>
</dbReference>
<dbReference type="InterPro" id="IPR036397">
    <property type="entry name" value="RNaseH_sf"/>
</dbReference>
<dbReference type="Pfam" id="PF13456">
    <property type="entry name" value="RVT_3"/>
    <property type="match status" value="1"/>
</dbReference>
<dbReference type="Gramene" id="Jr02_11890_p1">
    <property type="protein sequence ID" value="cds.Jr02_11890_p1"/>
    <property type="gene ID" value="Jr02_11890"/>
</dbReference>
<feature type="non-terminal residue" evidence="2">
    <location>
        <position position="1"/>
    </location>
</feature>
<comment type="caution">
    <text evidence="2">The sequence shown here is derived from an EMBL/GenBank/DDBJ whole genome shotgun (WGS) entry which is preliminary data.</text>
</comment>
<accession>A0A833Y466</accession>
<organism evidence="2 3">
    <name type="scientific">Juglans regia</name>
    <name type="common">English walnut</name>
    <dbReference type="NCBI Taxonomy" id="51240"/>
    <lineage>
        <taxon>Eukaryota</taxon>
        <taxon>Viridiplantae</taxon>
        <taxon>Streptophyta</taxon>
        <taxon>Embryophyta</taxon>
        <taxon>Tracheophyta</taxon>
        <taxon>Spermatophyta</taxon>
        <taxon>Magnoliopsida</taxon>
        <taxon>eudicotyledons</taxon>
        <taxon>Gunneridae</taxon>
        <taxon>Pentapetalae</taxon>
        <taxon>rosids</taxon>
        <taxon>fabids</taxon>
        <taxon>Fagales</taxon>
        <taxon>Juglandaceae</taxon>
        <taxon>Juglans</taxon>
    </lineage>
</organism>
<dbReference type="GO" id="GO:0003676">
    <property type="term" value="F:nucleic acid binding"/>
    <property type="evidence" value="ECO:0007669"/>
    <property type="project" value="InterPro"/>
</dbReference>
<protein>
    <recommendedName>
        <fullName evidence="1">RNase H type-1 domain-containing protein</fullName>
    </recommendedName>
</protein>
<evidence type="ECO:0000313" key="2">
    <source>
        <dbReference type="EMBL" id="KAF5477659.1"/>
    </source>
</evidence>
<proteinExistence type="predicted"/>
<reference evidence="2" key="1">
    <citation type="submission" date="2015-10" db="EMBL/GenBank/DDBJ databases">
        <authorList>
            <person name="Martinez-Garcia P.J."/>
            <person name="Crepeau M.W."/>
            <person name="Puiu D."/>
            <person name="Gonzalez-Ibeas D."/>
            <person name="Whalen J."/>
            <person name="Stevens K."/>
            <person name="Paul R."/>
            <person name="Butterfield T."/>
            <person name="Britton M."/>
            <person name="Reagan R."/>
            <person name="Chakraborty S."/>
            <person name="Walawage S.L."/>
            <person name="Vasquez-Gross H.A."/>
            <person name="Cardeno C."/>
            <person name="Famula R."/>
            <person name="Pratt K."/>
            <person name="Kuruganti S."/>
            <person name="Aradhya M.K."/>
            <person name="Leslie C.A."/>
            <person name="Dandekar A.M."/>
            <person name="Salzberg S.L."/>
            <person name="Wegrzyn J.L."/>
            <person name="Langley C.H."/>
            <person name="Neale D.B."/>
        </authorList>
    </citation>
    <scope>NUCLEOTIDE SEQUENCE</scope>
    <source>
        <tissue evidence="2">Leaves</tissue>
    </source>
</reference>
<dbReference type="SUPFAM" id="SSF53098">
    <property type="entry name" value="Ribonuclease H-like"/>
    <property type="match status" value="1"/>
</dbReference>
<dbReference type="PANTHER" id="PTHR47074:SF48">
    <property type="entry name" value="POLYNUCLEOTIDYL TRANSFERASE, RIBONUCLEASE H-LIKE SUPERFAMILY PROTEIN"/>
    <property type="match status" value="1"/>
</dbReference>
<dbReference type="AlphaFoldDB" id="A0A833Y466"/>
<dbReference type="Gene3D" id="3.30.420.10">
    <property type="entry name" value="Ribonuclease H-like superfamily/Ribonuclease H"/>
    <property type="match status" value="1"/>
</dbReference>
<evidence type="ECO:0000259" key="1">
    <source>
        <dbReference type="Pfam" id="PF13456"/>
    </source>
</evidence>
<dbReference type="InterPro" id="IPR002156">
    <property type="entry name" value="RNaseH_domain"/>
</dbReference>
<reference evidence="2" key="2">
    <citation type="submission" date="2020-03" db="EMBL/GenBank/DDBJ databases">
        <title>Walnut 2.0.</title>
        <authorList>
            <person name="Marrano A."/>
            <person name="Britton M."/>
            <person name="Zimin A.V."/>
            <person name="Zaini P.A."/>
            <person name="Workman R."/>
            <person name="Puiu D."/>
            <person name="Bianco L."/>
            <person name="Allen B.J."/>
            <person name="Troggio M."/>
            <person name="Leslie C.A."/>
            <person name="Timp W."/>
            <person name="Dendekar A."/>
            <person name="Salzberg S.L."/>
            <person name="Neale D.B."/>
        </authorList>
    </citation>
    <scope>NUCLEOTIDE SEQUENCE</scope>
    <source>
        <tissue evidence="2">Leaves</tissue>
    </source>
</reference>
<dbReference type="InterPro" id="IPR044730">
    <property type="entry name" value="RNase_H-like_dom_plant"/>
</dbReference>
<dbReference type="Proteomes" id="UP000619265">
    <property type="component" value="Unassembled WGS sequence"/>
</dbReference>
<dbReference type="InterPro" id="IPR012337">
    <property type="entry name" value="RNaseH-like_sf"/>
</dbReference>
<name>A0A833Y466_JUGRE</name>
<evidence type="ECO:0000313" key="3">
    <source>
        <dbReference type="Proteomes" id="UP000619265"/>
    </source>
</evidence>
<feature type="domain" description="RNase H type-1" evidence="1">
    <location>
        <begin position="55"/>
        <end position="174"/>
    </location>
</feature>
<sequence length="174" mass="19386">RNKWFHEQLTLFPQQVAAHASSLLKSYKGAQKLSRQQLRDVFKWEPPDPDMLKLNVDGAVFSQMGKAGMGAIVRNSVGSVLMAASILESDVAEPEHIEVTTVFRGLQLCASMGIEKIQVESYCLLAIEAVQKDNMVNSLLGGLYAEIKKLSSCFRECVFHHVYREANMAAHYLA</sequence>
<gene>
    <name evidence="2" type="ORF">F2P56_004279</name>
</gene>
<dbReference type="PANTHER" id="PTHR47074">
    <property type="entry name" value="BNAC02G40300D PROTEIN"/>
    <property type="match status" value="1"/>
</dbReference>
<dbReference type="CDD" id="cd06222">
    <property type="entry name" value="RNase_H_like"/>
    <property type="match status" value="1"/>
</dbReference>